<evidence type="ECO:0000256" key="6">
    <source>
        <dbReference type="SAM" id="MobiDB-lite"/>
    </source>
</evidence>
<evidence type="ECO:0000259" key="8">
    <source>
        <dbReference type="Pfam" id="PF00350"/>
    </source>
</evidence>
<dbReference type="InterPro" id="IPR045063">
    <property type="entry name" value="Dynamin_N"/>
</dbReference>
<feature type="transmembrane region" description="Helical" evidence="7">
    <location>
        <begin position="339"/>
        <end position="362"/>
    </location>
</feature>
<evidence type="ECO:0000256" key="5">
    <source>
        <dbReference type="ARBA" id="ARBA00023136"/>
    </source>
</evidence>
<dbReference type="Proteomes" id="UP000189177">
    <property type="component" value="Unassembled WGS sequence"/>
</dbReference>
<keyword evidence="7" id="KW-1133">Transmembrane helix</keyword>
<evidence type="ECO:0000256" key="3">
    <source>
        <dbReference type="ARBA" id="ARBA00022801"/>
    </source>
</evidence>
<dbReference type="Pfam" id="PF00350">
    <property type="entry name" value="Dynamin_N"/>
    <property type="match status" value="1"/>
</dbReference>
<dbReference type="AlphaFoldDB" id="A0A1V2ZZI4"/>
<dbReference type="STRING" id="252474.B1A74_05300"/>
<feature type="region of interest" description="Disordered" evidence="6">
    <location>
        <begin position="474"/>
        <end position="523"/>
    </location>
</feature>
<dbReference type="InterPro" id="IPR027094">
    <property type="entry name" value="Mitofusin_fam"/>
</dbReference>
<dbReference type="GO" id="GO:0005525">
    <property type="term" value="F:GTP binding"/>
    <property type="evidence" value="ECO:0007669"/>
    <property type="project" value="UniProtKB-KW"/>
</dbReference>
<comment type="caution">
    <text evidence="9">The sequence shown here is derived from an EMBL/GenBank/DDBJ whole genome shotgun (WGS) entry which is preliminary data.</text>
</comment>
<dbReference type="OrthoDB" id="8541181at2"/>
<gene>
    <name evidence="9" type="ORF">B1A74_05300</name>
</gene>
<organism evidence="9 10">
    <name type="scientific">Thioalkalivibrio halophilus</name>
    <dbReference type="NCBI Taxonomy" id="252474"/>
    <lineage>
        <taxon>Bacteria</taxon>
        <taxon>Pseudomonadati</taxon>
        <taxon>Pseudomonadota</taxon>
        <taxon>Gammaproteobacteria</taxon>
        <taxon>Chromatiales</taxon>
        <taxon>Ectothiorhodospiraceae</taxon>
        <taxon>Thioalkalivibrio</taxon>
    </lineage>
</organism>
<dbReference type="GO" id="GO:0003924">
    <property type="term" value="F:GTPase activity"/>
    <property type="evidence" value="ECO:0007669"/>
    <property type="project" value="InterPro"/>
</dbReference>
<dbReference type="InterPro" id="IPR027417">
    <property type="entry name" value="P-loop_NTPase"/>
</dbReference>
<dbReference type="Gene3D" id="3.40.50.300">
    <property type="entry name" value="P-loop containing nucleotide triphosphate hydrolases"/>
    <property type="match status" value="1"/>
</dbReference>
<evidence type="ECO:0000256" key="1">
    <source>
        <dbReference type="ARBA" id="ARBA00004370"/>
    </source>
</evidence>
<keyword evidence="7" id="KW-0812">Transmembrane</keyword>
<sequence length="523" mass="58750">MFNRPGSRVRKQLKLLSDRLAEENPVLEGVVNPFRELDRVGYASGLLDPEEESYAFTISWWPMISVLGTFSSGKSTFINEFVGETVQRSGSQAVDDKFTVISYGGSERVQELPGLALDGDPRFPFYRVSDEIERITDGGGRTVDHFLAMKTARAEQLRGRILIDSPGFDADEQRTTILQLTDHIIDLSDLVLVFFDARHPEPGAMRDTLEHLVNRVAERNDFTKLVFILNQIDTTWREDNLEEVVAAWQRAVVRQGNATGRFYCIYNESGAVEIGDPQVRERYEEKSAHDREEIHKKIREISSSRSYRIIGALQAIAESIEMDVLPAIKRSLDRWRRRVLQFDAGMMGVLVAVLAVIGYQATDGIRPWIDGRVWGTLLDNPVWTSAGVILLVVALGGIHFFNRRWLARRIARELPKESAAGNWQEAFLKSTRPMRSLFARSPRGLGRRRLARLHGLRDQAEAYIQKLNNQFVDARPVDPGSGRASAADVHRPAEAAERRPAPESGPDQEGSAEVSDAGSNGTR</sequence>
<evidence type="ECO:0000256" key="7">
    <source>
        <dbReference type="SAM" id="Phobius"/>
    </source>
</evidence>
<dbReference type="SUPFAM" id="SSF52540">
    <property type="entry name" value="P-loop containing nucleoside triphosphate hydrolases"/>
    <property type="match status" value="1"/>
</dbReference>
<accession>A0A1V2ZZI4</accession>
<feature type="compositionally biased region" description="Basic and acidic residues" evidence="6">
    <location>
        <begin position="488"/>
        <end position="501"/>
    </location>
</feature>
<keyword evidence="3" id="KW-0378">Hydrolase</keyword>
<feature type="transmembrane region" description="Helical" evidence="7">
    <location>
        <begin position="382"/>
        <end position="402"/>
    </location>
</feature>
<evidence type="ECO:0000313" key="9">
    <source>
        <dbReference type="EMBL" id="OOC10517.1"/>
    </source>
</evidence>
<keyword evidence="4" id="KW-0342">GTP-binding</keyword>
<evidence type="ECO:0000313" key="10">
    <source>
        <dbReference type="Proteomes" id="UP000189177"/>
    </source>
</evidence>
<evidence type="ECO:0000256" key="4">
    <source>
        <dbReference type="ARBA" id="ARBA00023134"/>
    </source>
</evidence>
<dbReference type="RefSeq" id="WP_077243992.1">
    <property type="nucleotide sequence ID" value="NZ_MUZR01000014.1"/>
</dbReference>
<feature type="domain" description="Dynamin N-terminal" evidence="8">
    <location>
        <begin position="64"/>
        <end position="231"/>
    </location>
</feature>
<dbReference type="EMBL" id="MUZR01000014">
    <property type="protein sequence ID" value="OOC10517.1"/>
    <property type="molecule type" value="Genomic_DNA"/>
</dbReference>
<keyword evidence="5 7" id="KW-0472">Membrane</keyword>
<proteinExistence type="predicted"/>
<dbReference type="GO" id="GO:0016020">
    <property type="term" value="C:membrane"/>
    <property type="evidence" value="ECO:0007669"/>
    <property type="project" value="UniProtKB-SubCell"/>
</dbReference>
<keyword evidence="10" id="KW-1185">Reference proteome</keyword>
<protein>
    <submittedName>
        <fullName evidence="9">Dynamin family protein</fullName>
    </submittedName>
</protein>
<reference evidence="9 10" key="1">
    <citation type="submission" date="2017-02" db="EMBL/GenBank/DDBJ databases">
        <title>Genomic diversity within the haloalkaliphilic genus Thioalkalivibrio.</title>
        <authorList>
            <person name="Ahn A.-C."/>
            <person name="Meier-Kolthoff J."/>
            <person name="Overmars L."/>
            <person name="Richter M."/>
            <person name="Woyke T."/>
            <person name="Sorokin D.Y."/>
            <person name="Muyzer G."/>
        </authorList>
    </citation>
    <scope>NUCLEOTIDE SEQUENCE [LARGE SCALE GENOMIC DNA]</scope>
    <source>
        <strain evidence="9 10">HL17</strain>
    </source>
</reference>
<evidence type="ECO:0000256" key="2">
    <source>
        <dbReference type="ARBA" id="ARBA00022741"/>
    </source>
</evidence>
<name>A0A1V2ZZI4_9GAMM</name>
<keyword evidence="2" id="KW-0547">Nucleotide-binding</keyword>
<dbReference type="PANTHER" id="PTHR10465:SF0">
    <property type="entry name" value="SARCALUMENIN"/>
    <property type="match status" value="1"/>
</dbReference>
<comment type="subcellular location">
    <subcellularLocation>
        <location evidence="1">Membrane</location>
    </subcellularLocation>
</comment>
<dbReference type="PANTHER" id="PTHR10465">
    <property type="entry name" value="TRANSMEMBRANE GTPASE FZO1"/>
    <property type="match status" value="1"/>
</dbReference>